<feature type="chain" id="PRO_5045259775" description="Membrane or secreted protein" evidence="1">
    <location>
        <begin position="19"/>
        <end position="247"/>
    </location>
</feature>
<organism evidence="2 3">
    <name type="scientific">Algoriphagus aquatilis</name>
    <dbReference type="NCBI Taxonomy" id="490186"/>
    <lineage>
        <taxon>Bacteria</taxon>
        <taxon>Pseudomonadati</taxon>
        <taxon>Bacteroidota</taxon>
        <taxon>Cytophagia</taxon>
        <taxon>Cytophagales</taxon>
        <taxon>Cyclobacteriaceae</taxon>
        <taxon>Algoriphagus</taxon>
    </lineage>
</organism>
<keyword evidence="1" id="KW-0732">Signal</keyword>
<keyword evidence="3" id="KW-1185">Reference proteome</keyword>
<sequence length="247" mass="27395">MKKYLLLSLLLIASLAKGQSLEGAWKMISQNGKAVTEQEYIKIYQDDYFAFGIKNVADNAFIGAGGGPYKFEAGKCTETLDFFTLDPLQVGTSTPFKVELKGNKLTLSADTNRGMLVETWEKISETKDELSGNWVITGRKRDDQISRSTPGARRTIKILSGGRFQWVAFNSETKEFSGTGGGTYSAKNGKYLETITFFSRDNSRVGASLGFDFKVIEGEWHHSGLSSQGQPIYEIWTPYSIGYKPAK</sequence>
<evidence type="ECO:0000256" key="1">
    <source>
        <dbReference type="SAM" id="SignalP"/>
    </source>
</evidence>
<protein>
    <recommendedName>
        <fullName evidence="4">Membrane or secreted protein</fullName>
    </recommendedName>
</protein>
<feature type="signal peptide" evidence="1">
    <location>
        <begin position="1"/>
        <end position="18"/>
    </location>
</feature>
<comment type="caution">
    <text evidence="2">The sequence shown here is derived from an EMBL/GenBank/DDBJ whole genome shotgun (WGS) entry which is preliminary data.</text>
</comment>
<dbReference type="EMBL" id="JBHSKS010000012">
    <property type="protein sequence ID" value="MFC5192957.1"/>
    <property type="molecule type" value="Genomic_DNA"/>
</dbReference>
<evidence type="ECO:0000313" key="2">
    <source>
        <dbReference type="EMBL" id="MFC5192957.1"/>
    </source>
</evidence>
<proteinExistence type="predicted"/>
<dbReference type="RefSeq" id="WP_377916467.1">
    <property type="nucleotide sequence ID" value="NZ_JBHSKS010000012.1"/>
</dbReference>
<evidence type="ECO:0008006" key="4">
    <source>
        <dbReference type="Google" id="ProtNLM"/>
    </source>
</evidence>
<name>A0ABW0BYC0_9BACT</name>
<dbReference type="Gene3D" id="2.40.128.490">
    <property type="entry name" value="Uncharacterised protein PF14869, DUF4488"/>
    <property type="match status" value="2"/>
</dbReference>
<dbReference type="Proteomes" id="UP001596163">
    <property type="component" value="Unassembled WGS sequence"/>
</dbReference>
<evidence type="ECO:0000313" key="3">
    <source>
        <dbReference type="Proteomes" id="UP001596163"/>
    </source>
</evidence>
<reference evidence="3" key="1">
    <citation type="journal article" date="2019" name="Int. J. Syst. Evol. Microbiol.">
        <title>The Global Catalogue of Microorganisms (GCM) 10K type strain sequencing project: providing services to taxonomists for standard genome sequencing and annotation.</title>
        <authorList>
            <consortium name="The Broad Institute Genomics Platform"/>
            <consortium name="The Broad Institute Genome Sequencing Center for Infectious Disease"/>
            <person name="Wu L."/>
            <person name="Ma J."/>
        </authorList>
    </citation>
    <scope>NUCLEOTIDE SEQUENCE [LARGE SCALE GENOMIC DNA]</scope>
    <source>
        <strain evidence="3">CGMCC 1.7030</strain>
    </source>
</reference>
<gene>
    <name evidence="2" type="ORF">ACFPIK_14370</name>
</gene>
<accession>A0ABW0BYC0</accession>